<keyword evidence="4 8" id="KW-0732">Signal</keyword>
<reference evidence="10" key="1">
    <citation type="submission" date="2022-07" db="EMBL/GenBank/DDBJ databases">
        <title>Phylogenomic reconstructions and comparative analyses of Kickxellomycotina fungi.</title>
        <authorList>
            <person name="Reynolds N.K."/>
            <person name="Stajich J.E."/>
            <person name="Barry K."/>
            <person name="Grigoriev I.V."/>
            <person name="Crous P."/>
            <person name="Smith M.E."/>
        </authorList>
    </citation>
    <scope>NUCLEOTIDE SEQUENCE</scope>
    <source>
        <strain evidence="10">NBRC 32514</strain>
    </source>
</reference>
<keyword evidence="7" id="KW-0325">Glycoprotein</keyword>
<dbReference type="GO" id="GO:0001735">
    <property type="term" value="F:prenylcysteine oxidase activity"/>
    <property type="evidence" value="ECO:0007669"/>
    <property type="project" value="InterPro"/>
</dbReference>
<protein>
    <recommendedName>
        <fullName evidence="9">Prenylcysteine lyase domain-containing protein</fullName>
    </recommendedName>
</protein>
<name>A0A9W8CP84_9FUNG</name>
<dbReference type="GO" id="GO:0030328">
    <property type="term" value="P:prenylcysteine catabolic process"/>
    <property type="evidence" value="ECO:0007669"/>
    <property type="project" value="InterPro"/>
</dbReference>
<evidence type="ECO:0000256" key="2">
    <source>
        <dbReference type="ARBA" id="ARBA00009967"/>
    </source>
</evidence>
<feature type="chain" id="PRO_5040862031" description="Prenylcysteine lyase domain-containing protein" evidence="8">
    <location>
        <begin position="20"/>
        <end position="526"/>
    </location>
</feature>
<dbReference type="Gene3D" id="3.90.660.20">
    <property type="entry name" value="Protoporphyrinogen oxidase, mitochondrial, domain 2"/>
    <property type="match status" value="1"/>
</dbReference>
<accession>A0A9W8CP84</accession>
<dbReference type="GO" id="GO:0030327">
    <property type="term" value="P:prenylated protein catabolic process"/>
    <property type="evidence" value="ECO:0007669"/>
    <property type="project" value="TreeGrafter"/>
</dbReference>
<gene>
    <name evidence="10" type="ORF">LPJ53_004992</name>
</gene>
<evidence type="ECO:0000256" key="6">
    <source>
        <dbReference type="ARBA" id="ARBA00023002"/>
    </source>
</evidence>
<evidence type="ECO:0000256" key="8">
    <source>
        <dbReference type="SAM" id="SignalP"/>
    </source>
</evidence>
<dbReference type="PANTHER" id="PTHR15944">
    <property type="entry name" value="FARNESYLCYSTEINE LYASE"/>
    <property type="match status" value="1"/>
</dbReference>
<evidence type="ECO:0000256" key="5">
    <source>
        <dbReference type="ARBA" id="ARBA00022827"/>
    </source>
</evidence>
<evidence type="ECO:0000259" key="9">
    <source>
        <dbReference type="Pfam" id="PF07156"/>
    </source>
</evidence>
<dbReference type="PANTHER" id="PTHR15944:SF0">
    <property type="entry name" value="PRENYLCYSTEINE LYASE DOMAIN-CONTAINING PROTEIN"/>
    <property type="match status" value="1"/>
</dbReference>
<evidence type="ECO:0000256" key="1">
    <source>
        <dbReference type="ARBA" id="ARBA00001974"/>
    </source>
</evidence>
<keyword evidence="5" id="KW-0274">FAD</keyword>
<feature type="domain" description="Prenylcysteine lyase" evidence="9">
    <location>
        <begin position="161"/>
        <end position="458"/>
    </location>
</feature>
<evidence type="ECO:0000256" key="4">
    <source>
        <dbReference type="ARBA" id="ARBA00022729"/>
    </source>
</evidence>
<dbReference type="Proteomes" id="UP001149813">
    <property type="component" value="Unassembled WGS sequence"/>
</dbReference>
<dbReference type="InterPro" id="IPR017046">
    <property type="entry name" value="Prenylcysteine_Oxase1"/>
</dbReference>
<proteinExistence type="inferred from homology"/>
<comment type="caution">
    <text evidence="10">The sequence shown here is derived from an EMBL/GenBank/DDBJ whole genome shotgun (WGS) entry which is preliminary data.</text>
</comment>
<evidence type="ECO:0000256" key="3">
    <source>
        <dbReference type="ARBA" id="ARBA00022630"/>
    </source>
</evidence>
<dbReference type="OrthoDB" id="437369at2759"/>
<evidence type="ECO:0000313" key="10">
    <source>
        <dbReference type="EMBL" id="KAJ1720369.1"/>
    </source>
</evidence>
<dbReference type="Pfam" id="PF07156">
    <property type="entry name" value="Prenylcys_lyase"/>
    <property type="match status" value="1"/>
</dbReference>
<evidence type="ECO:0000313" key="11">
    <source>
        <dbReference type="Proteomes" id="UP001149813"/>
    </source>
</evidence>
<dbReference type="SUPFAM" id="SSF51905">
    <property type="entry name" value="FAD/NAD(P)-binding domain"/>
    <property type="match status" value="1"/>
</dbReference>
<keyword evidence="11" id="KW-1185">Reference proteome</keyword>
<dbReference type="Pfam" id="PF13450">
    <property type="entry name" value="NAD_binding_8"/>
    <property type="match status" value="1"/>
</dbReference>
<keyword evidence="3" id="KW-0285">Flavoprotein</keyword>
<sequence>MHTLSLLILFLALPRCVLGQAARRIAIVGGGPAGAASAYFARDELQQRSIQADIHVFERLPRLGGRAHAGTIEHANRTLYYEQGASMFIGKNLHMVDLARRFNLTLCPHPCTLHPADTQESRDDPVVDAGMLGAYGIWDPLPGPVAGPGRWAVRRHGDQPLRDMLRALWRYGGLGDLRRVRGLTSQAVDQFMQSYGQFARPGEGIYASWDAYLADRPALQQALYYRAAELYSHGSSRISQRFLREVVSLATRVNYMQDVDVVSAMGAHISMAAESDEAFSVAGGNFQVFDRMLGDSADVHLGCEVVSVEREGSAYRLVTKEGPVDGTFDTVIVAAPLPLTRLRLPDGLGDAGRAAEVEVEYVRMHVTFVIGRLRADLFPADGLRLLRLVVTPYGTTQPFNCLSFLACLDGAQNCGRPDGLALFKLFSHTPIDLDRVFAHVQWHRRNTWHAYPRLEPRNGNKYAGGDDSGAFSLSRKSLPPIVLDRVGKAGVFYVNGMEAIFSTMESQTVAARHVVRLALFGDKASV</sequence>
<comment type="cofactor">
    <cofactor evidence="1">
        <name>FAD</name>
        <dbReference type="ChEBI" id="CHEBI:57692"/>
    </cofactor>
</comment>
<dbReference type="AlphaFoldDB" id="A0A9W8CP84"/>
<dbReference type="EMBL" id="JANBOJ010000266">
    <property type="protein sequence ID" value="KAJ1720369.1"/>
    <property type="molecule type" value="Genomic_DNA"/>
</dbReference>
<keyword evidence="6" id="KW-0560">Oxidoreductase</keyword>
<evidence type="ECO:0000256" key="7">
    <source>
        <dbReference type="ARBA" id="ARBA00023180"/>
    </source>
</evidence>
<comment type="similarity">
    <text evidence="2">Belongs to the prenylcysteine oxidase family.</text>
</comment>
<dbReference type="Gene3D" id="3.50.50.60">
    <property type="entry name" value="FAD/NAD(P)-binding domain"/>
    <property type="match status" value="2"/>
</dbReference>
<dbReference type="InterPro" id="IPR010795">
    <property type="entry name" value="Prenylcys_lyase"/>
</dbReference>
<dbReference type="InterPro" id="IPR036188">
    <property type="entry name" value="FAD/NAD-bd_sf"/>
</dbReference>
<feature type="signal peptide" evidence="8">
    <location>
        <begin position="1"/>
        <end position="19"/>
    </location>
</feature>
<organism evidence="10 11">
    <name type="scientific">Coemansia erecta</name>
    <dbReference type="NCBI Taxonomy" id="147472"/>
    <lineage>
        <taxon>Eukaryota</taxon>
        <taxon>Fungi</taxon>
        <taxon>Fungi incertae sedis</taxon>
        <taxon>Zoopagomycota</taxon>
        <taxon>Kickxellomycotina</taxon>
        <taxon>Kickxellomycetes</taxon>
        <taxon>Kickxellales</taxon>
        <taxon>Kickxellaceae</taxon>
        <taxon>Coemansia</taxon>
    </lineage>
</organism>